<feature type="domain" description="Peptidase S8/S53" evidence="7">
    <location>
        <begin position="159"/>
        <end position="386"/>
    </location>
</feature>
<dbReference type="PANTHER" id="PTHR43806:SF11">
    <property type="entry name" value="CEREVISIN-RELATED"/>
    <property type="match status" value="1"/>
</dbReference>
<dbReference type="Pfam" id="PF00082">
    <property type="entry name" value="Peptidase_S8"/>
    <property type="match status" value="1"/>
</dbReference>
<evidence type="ECO:0000259" key="7">
    <source>
        <dbReference type="Pfam" id="PF00082"/>
    </source>
</evidence>
<keyword evidence="6" id="KW-0732">Signal</keyword>
<accession>A0AAW7X6E6</accession>
<evidence type="ECO:0000256" key="1">
    <source>
        <dbReference type="ARBA" id="ARBA00011073"/>
    </source>
</evidence>
<reference evidence="8" key="1">
    <citation type="submission" date="2023-07" db="EMBL/GenBank/DDBJ databases">
        <title>Genome content predicts the carbon catabolic preferences of heterotrophic bacteria.</title>
        <authorList>
            <person name="Gralka M."/>
        </authorList>
    </citation>
    <scope>NUCLEOTIDE SEQUENCE</scope>
    <source>
        <strain evidence="8">I3M17_2</strain>
    </source>
</reference>
<dbReference type="InterPro" id="IPR015500">
    <property type="entry name" value="Peptidase_S8_subtilisin-rel"/>
</dbReference>
<dbReference type="PANTHER" id="PTHR43806">
    <property type="entry name" value="PEPTIDASE S8"/>
    <property type="match status" value="1"/>
</dbReference>
<evidence type="ECO:0000313" key="9">
    <source>
        <dbReference type="Proteomes" id="UP001169760"/>
    </source>
</evidence>
<dbReference type="Gene3D" id="3.40.50.200">
    <property type="entry name" value="Peptidase S8/S53 domain"/>
    <property type="match status" value="1"/>
</dbReference>
<feature type="active site" description="Charge relay system" evidence="5">
    <location>
        <position position="205"/>
    </location>
</feature>
<dbReference type="SUPFAM" id="SSF52743">
    <property type="entry name" value="Subtilisin-like"/>
    <property type="match status" value="1"/>
</dbReference>
<evidence type="ECO:0000313" key="8">
    <source>
        <dbReference type="EMBL" id="MDO6423152.1"/>
    </source>
</evidence>
<keyword evidence="4 5" id="KW-0720">Serine protease</keyword>
<dbReference type="PRINTS" id="PR00723">
    <property type="entry name" value="SUBTILISIN"/>
</dbReference>
<feature type="signal peptide" evidence="6">
    <location>
        <begin position="1"/>
        <end position="21"/>
    </location>
</feature>
<dbReference type="InterPro" id="IPR050131">
    <property type="entry name" value="Peptidase_S8_subtilisin-like"/>
</dbReference>
<feature type="active site" description="Charge relay system" evidence="5">
    <location>
        <position position="359"/>
    </location>
</feature>
<dbReference type="AlphaFoldDB" id="A0AAW7X6E6"/>
<evidence type="ECO:0000256" key="6">
    <source>
        <dbReference type="SAM" id="SignalP"/>
    </source>
</evidence>
<dbReference type="GO" id="GO:0006508">
    <property type="term" value="P:proteolysis"/>
    <property type="evidence" value="ECO:0007669"/>
    <property type="project" value="UniProtKB-KW"/>
</dbReference>
<evidence type="ECO:0000256" key="2">
    <source>
        <dbReference type="ARBA" id="ARBA00022670"/>
    </source>
</evidence>
<comment type="similarity">
    <text evidence="1 5">Belongs to the peptidase S8 family.</text>
</comment>
<dbReference type="InterPro" id="IPR000209">
    <property type="entry name" value="Peptidase_S8/S53_dom"/>
</dbReference>
<evidence type="ECO:0000256" key="3">
    <source>
        <dbReference type="ARBA" id="ARBA00022801"/>
    </source>
</evidence>
<dbReference type="PROSITE" id="PS00136">
    <property type="entry name" value="SUBTILASE_ASP"/>
    <property type="match status" value="1"/>
</dbReference>
<dbReference type="GO" id="GO:0004252">
    <property type="term" value="F:serine-type endopeptidase activity"/>
    <property type="evidence" value="ECO:0007669"/>
    <property type="project" value="UniProtKB-UniRule"/>
</dbReference>
<keyword evidence="2 5" id="KW-0645">Protease</keyword>
<dbReference type="RefSeq" id="WP_303492913.1">
    <property type="nucleotide sequence ID" value="NZ_JAUOPB010000008.1"/>
</dbReference>
<sequence>MSRFLILLFIISALGSAPLHASVKVGDFKNFDAVLTLEKLGNQYQISEHNTVVKVTNRLVVKSRRGIDAKALINISPHIINPITIFEMQYSKYWLVEISDVDLLGIVITELESYAGIELVQPDLLQISRKTSRADISREKKIDEHYFSALGLGAESARGRGVNVAVIDDGVDLAHPALAKTDVRFSYDTESRSLMAKPVLTEDTHGTKVAGVIFSRSDTLSGLAPNASLISIRQPSSWTSETLLSFYLAKLNNADVINCSWHTQLLLEPIADVVNDLAAFGRQGRGAVVVFAAGNDGMVIGPGMTEASIDSAFVVGASDIYGRPKKFSNTGKSVDFYVYGGRYKTTAVEGGDTYFSGTSLSAAIVSGLTASLLSDNPELSLSQISKKLSAFSKVND</sequence>
<dbReference type="EMBL" id="JAUOPB010000008">
    <property type="protein sequence ID" value="MDO6423152.1"/>
    <property type="molecule type" value="Genomic_DNA"/>
</dbReference>
<gene>
    <name evidence="8" type="ORF">Q4521_11765</name>
</gene>
<comment type="caution">
    <text evidence="8">The sequence shown here is derived from an EMBL/GenBank/DDBJ whole genome shotgun (WGS) entry which is preliminary data.</text>
</comment>
<evidence type="ECO:0000256" key="5">
    <source>
        <dbReference type="PROSITE-ProRule" id="PRU01240"/>
    </source>
</evidence>
<feature type="active site" description="Charge relay system" evidence="5">
    <location>
        <position position="168"/>
    </location>
</feature>
<organism evidence="8 9">
    <name type="scientific">Saccharophagus degradans</name>
    <dbReference type="NCBI Taxonomy" id="86304"/>
    <lineage>
        <taxon>Bacteria</taxon>
        <taxon>Pseudomonadati</taxon>
        <taxon>Pseudomonadota</taxon>
        <taxon>Gammaproteobacteria</taxon>
        <taxon>Cellvibrionales</taxon>
        <taxon>Cellvibrionaceae</taxon>
        <taxon>Saccharophagus</taxon>
    </lineage>
</organism>
<feature type="chain" id="PRO_5044015312" evidence="6">
    <location>
        <begin position="22"/>
        <end position="396"/>
    </location>
</feature>
<dbReference type="InterPro" id="IPR023827">
    <property type="entry name" value="Peptidase_S8_Asp-AS"/>
</dbReference>
<dbReference type="PROSITE" id="PS51892">
    <property type="entry name" value="SUBTILASE"/>
    <property type="match status" value="1"/>
</dbReference>
<dbReference type="InterPro" id="IPR036852">
    <property type="entry name" value="Peptidase_S8/S53_dom_sf"/>
</dbReference>
<protein>
    <submittedName>
        <fullName evidence="8">S8 family serine peptidase</fullName>
    </submittedName>
</protein>
<dbReference type="Proteomes" id="UP001169760">
    <property type="component" value="Unassembled WGS sequence"/>
</dbReference>
<proteinExistence type="inferred from homology"/>
<keyword evidence="3 5" id="KW-0378">Hydrolase</keyword>
<evidence type="ECO:0000256" key="4">
    <source>
        <dbReference type="ARBA" id="ARBA00022825"/>
    </source>
</evidence>
<name>A0AAW7X6E6_9GAMM</name>